<comment type="caution">
    <text evidence="8">The sequence shown here is derived from an EMBL/GenBank/DDBJ whole genome shotgun (WGS) entry which is preliminary data.</text>
</comment>
<feature type="region of interest" description="Disordered" evidence="7">
    <location>
        <begin position="112"/>
        <end position="131"/>
    </location>
</feature>
<evidence type="ECO:0000256" key="2">
    <source>
        <dbReference type="ARBA" id="ARBA00022602"/>
    </source>
</evidence>
<comment type="catalytic activity">
    <reaction evidence="5 6">
        <text>geranylgeranyl diphosphate + L-cysteinyl-[protein] = S-geranylgeranyl-L-cysteinyl-[protein] + diphosphate</text>
        <dbReference type="Rhea" id="RHEA:21240"/>
        <dbReference type="Rhea" id="RHEA-COMP:10131"/>
        <dbReference type="Rhea" id="RHEA-COMP:11537"/>
        <dbReference type="ChEBI" id="CHEBI:29950"/>
        <dbReference type="ChEBI" id="CHEBI:33019"/>
        <dbReference type="ChEBI" id="CHEBI:57533"/>
        <dbReference type="ChEBI" id="CHEBI:86021"/>
        <dbReference type="EC" id="2.5.1.60"/>
    </reaction>
</comment>
<dbReference type="PROSITE" id="PS51147">
    <property type="entry name" value="PFTA"/>
    <property type="match status" value="4"/>
</dbReference>
<dbReference type="EMBL" id="RYZI01000742">
    <property type="protein sequence ID" value="RWA03605.1"/>
    <property type="molecule type" value="Genomic_DNA"/>
</dbReference>
<comment type="function">
    <text evidence="6">Catalyzes the transfer of a geranyl-geranyl moiety from geranyl-geranyl pyrophosphate to cysteines occuring in specific C-terminal amino acid sequences.</text>
</comment>
<gene>
    <name evidence="8" type="ORF">EKO27_g11501</name>
</gene>
<dbReference type="Proteomes" id="UP000286045">
    <property type="component" value="Unassembled WGS sequence"/>
</dbReference>
<evidence type="ECO:0000256" key="1">
    <source>
        <dbReference type="ARBA" id="ARBA00006734"/>
    </source>
</evidence>
<dbReference type="GO" id="GO:0097354">
    <property type="term" value="P:prenylation"/>
    <property type="evidence" value="ECO:0007669"/>
    <property type="project" value="UniProtKB-UniRule"/>
</dbReference>
<accession>A0A439CN57</accession>
<evidence type="ECO:0000256" key="7">
    <source>
        <dbReference type="SAM" id="MobiDB-lite"/>
    </source>
</evidence>
<keyword evidence="9" id="KW-1185">Reference proteome</keyword>
<evidence type="ECO:0000256" key="5">
    <source>
        <dbReference type="ARBA" id="ARBA00047658"/>
    </source>
</evidence>
<dbReference type="InterPro" id="IPR002088">
    <property type="entry name" value="Prenyl_trans_a"/>
</dbReference>
<evidence type="ECO:0000313" key="9">
    <source>
        <dbReference type="Proteomes" id="UP000286045"/>
    </source>
</evidence>
<keyword evidence="4" id="KW-0677">Repeat</keyword>
<comment type="similarity">
    <text evidence="1 6">Belongs to the protein prenyltransferase subunit alpha family.</text>
</comment>
<evidence type="ECO:0000256" key="3">
    <source>
        <dbReference type="ARBA" id="ARBA00022679"/>
    </source>
</evidence>
<evidence type="ECO:0000313" key="8">
    <source>
        <dbReference type="EMBL" id="RWA03605.1"/>
    </source>
</evidence>
<dbReference type="AlphaFoldDB" id="A0A439CN57"/>
<evidence type="ECO:0000256" key="6">
    <source>
        <dbReference type="RuleBase" id="RU367120"/>
    </source>
</evidence>
<dbReference type="Gene3D" id="1.25.40.120">
    <property type="entry name" value="Protein prenylyltransferase"/>
    <property type="match status" value="1"/>
</dbReference>
<protein>
    <recommendedName>
        <fullName evidence="6">Geranylgeranyl transferase type-2 subunit alpha</fullName>
        <ecNumber evidence="6">2.5.1.60</ecNumber>
    </recommendedName>
    <alternativeName>
        <fullName evidence="6">Geranylgeranyl transferase type II subunit alpha</fullName>
    </alternativeName>
</protein>
<name>A0A439CN57_9PEZI</name>
<dbReference type="PANTHER" id="PTHR11129">
    <property type="entry name" value="PROTEIN FARNESYLTRANSFERASE ALPHA SUBUNIT/RAB GERANYLGERANYL TRANSFERASE ALPHA SUBUNIT"/>
    <property type="match status" value="1"/>
</dbReference>
<proteinExistence type="inferred from homology"/>
<dbReference type="EC" id="2.5.1.60" evidence="6"/>
<dbReference type="GO" id="GO:0005968">
    <property type="term" value="C:Rab-protein geranylgeranyltransferase complex"/>
    <property type="evidence" value="ECO:0007669"/>
    <property type="project" value="TreeGrafter"/>
</dbReference>
<dbReference type="PANTHER" id="PTHR11129:SF2">
    <property type="entry name" value="GERANYLGERANYL TRANSFERASE TYPE-2 SUBUNIT ALPHA"/>
    <property type="match status" value="1"/>
</dbReference>
<organism evidence="8 9">
    <name type="scientific">Xylaria grammica</name>
    <dbReference type="NCBI Taxonomy" id="363999"/>
    <lineage>
        <taxon>Eukaryota</taxon>
        <taxon>Fungi</taxon>
        <taxon>Dikarya</taxon>
        <taxon>Ascomycota</taxon>
        <taxon>Pezizomycotina</taxon>
        <taxon>Sordariomycetes</taxon>
        <taxon>Xylariomycetidae</taxon>
        <taxon>Xylariales</taxon>
        <taxon>Xylariaceae</taxon>
        <taxon>Xylaria</taxon>
    </lineage>
</organism>
<keyword evidence="3 6" id="KW-0808">Transferase</keyword>
<dbReference type="GO" id="GO:0004663">
    <property type="term" value="F:Rab geranylgeranyltransferase activity"/>
    <property type="evidence" value="ECO:0007669"/>
    <property type="project" value="UniProtKB-UniRule"/>
</dbReference>
<reference evidence="8 9" key="1">
    <citation type="submission" date="2018-12" db="EMBL/GenBank/DDBJ databases">
        <title>Draft genome sequence of Xylaria grammica IHI A82.</title>
        <authorList>
            <person name="Buettner E."/>
            <person name="Kellner H."/>
        </authorList>
    </citation>
    <scope>NUCLEOTIDE SEQUENCE [LARGE SCALE GENOMIC DNA]</scope>
    <source>
        <strain evidence="8 9">IHI A82</strain>
    </source>
</reference>
<keyword evidence="2 6" id="KW-0637">Prenyltransferase</keyword>
<sequence length="406" mass="47059">MYPSYSIPEVALELEYRPYFINTIKSNMASHGIARTIRGRTDQQRLQDLEKIKIYRDLESQVRSRAALGNYDLALFNLTTKLLGLNPEYHTIWNVRRRCLLSGLLPSPLDEPPSLNAPASQAQSSNAPSLNSDGSVFQSELTFTIPLLLKFPKSYCIWSFRKWVLSQAILRLQAPIAREIWESELGLVSKMITRDSRNFHAWGYRRFVVAKLESHELQGKSMAETEFTYTTNAIERNLSNFSAWHNRSQLIPRLLNERGADDKMRAAFFDRELNNVREALDVGPEDQSLWSYHSFLISHLVDHRGRQTIVPALTLPERTAYLRREVDEIKDLLEDYPNIKWIYMGLLECSLGLERLGYEVDRSSSSFHGSETWLLKVRALDPMRAGRWIDMERDMKRVEVRQGTLM</sequence>
<dbReference type="STRING" id="363999.A0A439CN57"/>
<evidence type="ECO:0000256" key="4">
    <source>
        <dbReference type="ARBA" id="ARBA00022737"/>
    </source>
</evidence>
<dbReference type="SUPFAM" id="SSF48439">
    <property type="entry name" value="Protein prenylyltransferase"/>
    <property type="match status" value="1"/>
</dbReference>
<dbReference type="Pfam" id="PF01239">
    <property type="entry name" value="PPTA"/>
    <property type="match status" value="4"/>
</dbReference>